<evidence type="ECO:0000313" key="3">
    <source>
        <dbReference type="Proteomes" id="UP001197247"/>
    </source>
</evidence>
<gene>
    <name evidence="2" type="ORF">KIH74_06520</name>
</gene>
<organism evidence="2 3">
    <name type="scientific">Kineosporia corallincola</name>
    <dbReference type="NCBI Taxonomy" id="2835133"/>
    <lineage>
        <taxon>Bacteria</taxon>
        <taxon>Bacillati</taxon>
        <taxon>Actinomycetota</taxon>
        <taxon>Actinomycetes</taxon>
        <taxon>Kineosporiales</taxon>
        <taxon>Kineosporiaceae</taxon>
        <taxon>Kineosporia</taxon>
    </lineage>
</organism>
<name>A0ABS5TBW6_9ACTN</name>
<feature type="compositionally biased region" description="Polar residues" evidence="1">
    <location>
        <begin position="19"/>
        <end position="28"/>
    </location>
</feature>
<accession>A0ABS5TBW6</accession>
<dbReference type="Proteomes" id="UP001197247">
    <property type="component" value="Unassembled WGS sequence"/>
</dbReference>
<comment type="caution">
    <text evidence="2">The sequence shown here is derived from an EMBL/GenBank/DDBJ whole genome shotgun (WGS) entry which is preliminary data.</text>
</comment>
<evidence type="ECO:0000256" key="1">
    <source>
        <dbReference type="SAM" id="MobiDB-lite"/>
    </source>
</evidence>
<keyword evidence="3" id="KW-1185">Reference proteome</keyword>
<dbReference type="RefSeq" id="WP_214154866.1">
    <property type="nucleotide sequence ID" value="NZ_JAHBAY010000002.1"/>
</dbReference>
<evidence type="ECO:0008006" key="4">
    <source>
        <dbReference type="Google" id="ProtNLM"/>
    </source>
</evidence>
<feature type="region of interest" description="Disordered" evidence="1">
    <location>
        <begin position="1"/>
        <end position="28"/>
    </location>
</feature>
<proteinExistence type="predicted"/>
<protein>
    <recommendedName>
        <fullName evidence="4">Transcriptional regulator</fullName>
    </recommendedName>
</protein>
<dbReference type="EMBL" id="JAHBAY010000002">
    <property type="protein sequence ID" value="MBT0768572.1"/>
    <property type="molecule type" value="Genomic_DNA"/>
</dbReference>
<reference evidence="2 3" key="1">
    <citation type="submission" date="2021-05" db="EMBL/GenBank/DDBJ databases">
        <title>Kineosporia and Streptomyces sp. nov. two new marine actinobacteria isolated from Coral.</title>
        <authorList>
            <person name="Buangrab K."/>
            <person name="Sutthacheep M."/>
            <person name="Yeemin T."/>
            <person name="Harunari E."/>
            <person name="Igarashi Y."/>
            <person name="Kanchanasin P."/>
            <person name="Tanasupawat S."/>
            <person name="Phongsopitanun W."/>
        </authorList>
    </citation>
    <scope>NUCLEOTIDE SEQUENCE [LARGE SCALE GENOMIC DNA]</scope>
    <source>
        <strain evidence="2 3">J2-2</strain>
    </source>
</reference>
<sequence length="255" mass="27373">MGDQVFGHPLDALVGRGRPSNSSRLSPQITIEPTGLGAVPLGSYEGHPEDGLVHAVQGLNLLKRSQPHPPLEARLLAMHARARAALGQRGQADALLEAARERLDDPPQGATSAWISPFDHGSLAAEAIRCCFLVGTVVQAQAEAQTVLLLRPAPGTRSRALGQAALIKTLMLRKELDHACAVCEHMLIEAGTLDSAVVTTEIRALGALMRPYEQRSRSVGRVLPLLDRYVARRARQAIQRRGEANHDGGRASVQD</sequence>
<evidence type="ECO:0000313" key="2">
    <source>
        <dbReference type="EMBL" id="MBT0768572.1"/>
    </source>
</evidence>